<feature type="transmembrane region" description="Helical" evidence="1">
    <location>
        <begin position="31"/>
        <end position="52"/>
    </location>
</feature>
<feature type="transmembrane region" description="Helical" evidence="1">
    <location>
        <begin position="58"/>
        <end position="76"/>
    </location>
</feature>
<keyword evidence="3" id="KW-1185">Reference proteome</keyword>
<gene>
    <name evidence="2" type="ORF">AVW11_16890</name>
</gene>
<proteinExistence type="predicted"/>
<keyword evidence="1" id="KW-0812">Transmembrane</keyword>
<dbReference type="Proteomes" id="UP000187151">
    <property type="component" value="Unassembled WGS sequence"/>
</dbReference>
<keyword evidence="1" id="KW-0472">Membrane</keyword>
<accession>A0ABX3G2A0</accession>
<name>A0ABX3G2A0_9ACTN</name>
<comment type="caution">
    <text evidence="2">The sequence shown here is derived from an EMBL/GenBank/DDBJ whole genome shotgun (WGS) entry which is preliminary data.</text>
</comment>
<evidence type="ECO:0000313" key="3">
    <source>
        <dbReference type="Proteomes" id="UP000187151"/>
    </source>
</evidence>
<keyword evidence="1" id="KW-1133">Transmembrane helix</keyword>
<organism evidence="2 3">
    <name type="scientific">Streptomyces amritsarensis</name>
    <dbReference type="NCBI Taxonomy" id="681158"/>
    <lineage>
        <taxon>Bacteria</taxon>
        <taxon>Bacillati</taxon>
        <taxon>Actinomycetota</taxon>
        <taxon>Actinomycetes</taxon>
        <taxon>Kitasatosporales</taxon>
        <taxon>Streptomycetaceae</taxon>
        <taxon>Streptomyces</taxon>
    </lineage>
</organism>
<evidence type="ECO:0000256" key="1">
    <source>
        <dbReference type="SAM" id="Phobius"/>
    </source>
</evidence>
<dbReference type="EMBL" id="MQUR01000035">
    <property type="protein sequence ID" value="OLZ65475.1"/>
    <property type="molecule type" value="Genomic_DNA"/>
</dbReference>
<sequence>MRPEHCVTRNHIEVWHERALPSGPERIRFWALLRGSILPILVWTGVACFAYFVYNPLVVMVLGGLFGLSFIVGFGLRRMARHSVRCSVYGALGGVLDKSMAGF</sequence>
<evidence type="ECO:0000313" key="2">
    <source>
        <dbReference type="EMBL" id="OLZ65475.1"/>
    </source>
</evidence>
<protein>
    <submittedName>
        <fullName evidence="2">Uncharacterized protein</fullName>
    </submittedName>
</protein>
<reference evidence="2 3" key="1">
    <citation type="submission" date="2016-01" db="EMBL/GenBank/DDBJ databases">
        <title>Streptomyces amritsarensis strain MTCC 11845 genome sequencing and assembly.</title>
        <authorList>
            <person name="Sharma D."/>
            <person name="Nair G.R."/>
            <person name="Kaur G."/>
            <person name="Manhas R.K."/>
            <person name="Mayilraj S."/>
        </authorList>
    </citation>
    <scope>NUCLEOTIDE SEQUENCE [LARGE SCALE GENOMIC DNA]</scope>
    <source>
        <strain evidence="2 3">MTCC 11845</strain>
    </source>
</reference>